<keyword evidence="4 7" id="KW-1133">Transmembrane helix</keyword>
<evidence type="ECO:0000313" key="9">
    <source>
        <dbReference type="EMBL" id="CAB4754512.1"/>
    </source>
</evidence>
<reference evidence="11" key="1">
    <citation type="submission" date="2020-05" db="EMBL/GenBank/DDBJ databases">
        <authorList>
            <person name="Chiriac C."/>
            <person name="Salcher M."/>
            <person name="Ghai R."/>
            <person name="Kavagutti S V."/>
        </authorList>
    </citation>
    <scope>NUCLEOTIDE SEQUENCE</scope>
</reference>
<keyword evidence="2" id="KW-1003">Cell membrane</keyword>
<dbReference type="EMBL" id="CAEZZF010000061">
    <property type="protein sequence ID" value="CAB4754512.1"/>
    <property type="molecule type" value="Genomic_DNA"/>
</dbReference>
<name>A0A6J7TGS4_9ZZZZ</name>
<keyword evidence="3 7" id="KW-0812">Transmembrane</keyword>
<evidence type="ECO:0000256" key="5">
    <source>
        <dbReference type="ARBA" id="ARBA00023136"/>
    </source>
</evidence>
<evidence type="ECO:0000256" key="2">
    <source>
        <dbReference type="ARBA" id="ARBA00022475"/>
    </source>
</evidence>
<dbReference type="Pfam" id="PF13396">
    <property type="entry name" value="PLDc_N"/>
    <property type="match status" value="1"/>
</dbReference>
<sequence>MSRLLPPLLIVAFNIYTLVDCARSDETQIRNLPKWAWILIIILTLTFGSIAYWIAGRPKGPRLGGPKPKRRILPPDDDPDFLGRL</sequence>
<evidence type="ECO:0000259" key="8">
    <source>
        <dbReference type="Pfam" id="PF13396"/>
    </source>
</evidence>
<evidence type="ECO:0000256" key="3">
    <source>
        <dbReference type="ARBA" id="ARBA00022692"/>
    </source>
</evidence>
<feature type="domain" description="Cardiolipin synthase N-terminal" evidence="8">
    <location>
        <begin position="12"/>
        <end position="57"/>
    </location>
</feature>
<proteinExistence type="predicted"/>
<evidence type="ECO:0000256" key="7">
    <source>
        <dbReference type="SAM" id="Phobius"/>
    </source>
</evidence>
<evidence type="ECO:0000256" key="6">
    <source>
        <dbReference type="SAM" id="MobiDB-lite"/>
    </source>
</evidence>
<evidence type="ECO:0000256" key="4">
    <source>
        <dbReference type="ARBA" id="ARBA00022989"/>
    </source>
</evidence>
<keyword evidence="5 7" id="KW-0472">Membrane</keyword>
<protein>
    <submittedName>
        <fullName evidence="11">Unannotated protein</fullName>
    </submittedName>
</protein>
<organism evidence="11">
    <name type="scientific">freshwater metagenome</name>
    <dbReference type="NCBI Taxonomy" id="449393"/>
    <lineage>
        <taxon>unclassified sequences</taxon>
        <taxon>metagenomes</taxon>
        <taxon>ecological metagenomes</taxon>
    </lineage>
</organism>
<evidence type="ECO:0000313" key="11">
    <source>
        <dbReference type="EMBL" id="CAB5052282.1"/>
    </source>
</evidence>
<feature type="transmembrane region" description="Helical" evidence="7">
    <location>
        <begin position="34"/>
        <end position="55"/>
    </location>
</feature>
<comment type="subcellular location">
    <subcellularLocation>
        <location evidence="1">Cell membrane</location>
        <topology evidence="1">Multi-pass membrane protein</topology>
    </subcellularLocation>
</comment>
<evidence type="ECO:0000256" key="1">
    <source>
        <dbReference type="ARBA" id="ARBA00004651"/>
    </source>
</evidence>
<accession>A0A6J7TGS4</accession>
<evidence type="ECO:0000313" key="10">
    <source>
        <dbReference type="EMBL" id="CAB5009276.1"/>
    </source>
</evidence>
<dbReference type="AlphaFoldDB" id="A0A6J7TGS4"/>
<dbReference type="InterPro" id="IPR027379">
    <property type="entry name" value="CLS_N"/>
</dbReference>
<dbReference type="GO" id="GO:0005886">
    <property type="term" value="C:plasma membrane"/>
    <property type="evidence" value="ECO:0007669"/>
    <property type="project" value="UniProtKB-SubCell"/>
</dbReference>
<feature type="compositionally biased region" description="Acidic residues" evidence="6">
    <location>
        <begin position="75"/>
        <end position="85"/>
    </location>
</feature>
<feature type="region of interest" description="Disordered" evidence="6">
    <location>
        <begin position="57"/>
        <end position="85"/>
    </location>
</feature>
<dbReference type="EMBL" id="CAFBQN010000004">
    <property type="protein sequence ID" value="CAB5052282.1"/>
    <property type="molecule type" value="Genomic_DNA"/>
</dbReference>
<dbReference type="EMBL" id="CAFBPE010000063">
    <property type="protein sequence ID" value="CAB5009276.1"/>
    <property type="molecule type" value="Genomic_DNA"/>
</dbReference>
<gene>
    <name evidence="9" type="ORF">UFOPK2837_00784</name>
    <name evidence="10" type="ORF">UFOPK4065_00836</name>
    <name evidence="11" type="ORF">UFOPK4319_00140</name>
</gene>